<keyword evidence="2" id="KW-0548">Nucleotidyltransferase</keyword>
<dbReference type="NCBIfam" id="TIGR02623">
    <property type="entry name" value="G1P_cyt_trans"/>
    <property type="match status" value="1"/>
</dbReference>
<evidence type="ECO:0000313" key="2">
    <source>
        <dbReference type="EMBL" id="OQB75606.1"/>
    </source>
</evidence>
<evidence type="ECO:0000259" key="1">
    <source>
        <dbReference type="Pfam" id="PF00483"/>
    </source>
</evidence>
<dbReference type="InterPro" id="IPR046981">
    <property type="entry name" value="G1P_cyt_trans"/>
</dbReference>
<name>A0A1V6CFF5_UNCT6</name>
<sequence>MKPKVVILCGGRGTRMEEETEFRPKPLVEIGGRPILWHIMKTYAYYGFDDFILCLGYKGRMIKEYFLNYEMMNSDFTLTLGSNHIKIYNRSDEKNWKITFADTGETAQTGARIKRIEKYINEELFMLTYGDGLSDINIRKLLEFHKSHGKIGTISGVHPSSRFGELVVSGNEVVKFGEKPQVKEGFVNGGFFVFHRKFFNYLREDDDCFLEKEPLENLAKDGQLEAYLHTGFWQCMDTRRERDILNNLWNSGKAPWKVWK</sequence>
<dbReference type="EC" id="2.7.7.33" evidence="2"/>
<accession>A0A1V6CFF5</accession>
<comment type="caution">
    <text evidence="2">The sequence shown here is derived from an EMBL/GenBank/DDBJ whole genome shotgun (WGS) entry which is preliminary data.</text>
</comment>
<dbReference type="Pfam" id="PF00483">
    <property type="entry name" value="NTP_transferase"/>
    <property type="match status" value="1"/>
</dbReference>
<dbReference type="AlphaFoldDB" id="A0A1V6CFF5"/>
<dbReference type="CDD" id="cd02524">
    <property type="entry name" value="G1P_cytidylyltransferase"/>
    <property type="match status" value="1"/>
</dbReference>
<dbReference type="PANTHER" id="PTHR47183">
    <property type="entry name" value="GLUCOSE-1-PHOSPHATE CYTIDYLYLTRANSFERASE-RELATED"/>
    <property type="match status" value="1"/>
</dbReference>
<dbReference type="InterPro" id="IPR013446">
    <property type="entry name" value="G1P_cyt_trans-like"/>
</dbReference>
<gene>
    <name evidence="2" type="primary">rfbF</name>
    <name evidence="2" type="ORF">BWX89_00012</name>
</gene>
<dbReference type="GO" id="GO:0009243">
    <property type="term" value="P:O antigen biosynthetic process"/>
    <property type="evidence" value="ECO:0007669"/>
    <property type="project" value="InterPro"/>
</dbReference>
<dbReference type="EMBL" id="MWDQ01000004">
    <property type="protein sequence ID" value="OQB75606.1"/>
    <property type="molecule type" value="Genomic_DNA"/>
</dbReference>
<protein>
    <submittedName>
        <fullName evidence="2">Glucose-1-phosphate cytidylyltransferase</fullName>
        <ecNumber evidence="2">2.7.7.33</ecNumber>
    </submittedName>
</protein>
<dbReference type="GO" id="GO:0047343">
    <property type="term" value="F:glucose-1-phosphate cytidylyltransferase activity"/>
    <property type="evidence" value="ECO:0007669"/>
    <property type="project" value="UniProtKB-EC"/>
</dbReference>
<dbReference type="InterPro" id="IPR029044">
    <property type="entry name" value="Nucleotide-diphossugar_trans"/>
</dbReference>
<keyword evidence="2" id="KW-0808">Transferase</keyword>
<reference evidence="2" key="1">
    <citation type="submission" date="2017-02" db="EMBL/GenBank/DDBJ databases">
        <title>Delving into the versatile metabolic prowess of the omnipresent phylum Bacteroidetes.</title>
        <authorList>
            <person name="Nobu M.K."/>
            <person name="Mei R."/>
            <person name="Narihiro T."/>
            <person name="Kuroda K."/>
            <person name="Liu W.-T."/>
        </authorList>
    </citation>
    <scope>NUCLEOTIDE SEQUENCE</scope>
    <source>
        <strain evidence="2">ADurb.Bin131</strain>
    </source>
</reference>
<organism evidence="2">
    <name type="scientific">candidate division TA06 bacterium ADurb.Bin131</name>
    <dbReference type="NCBI Taxonomy" id="1852827"/>
    <lineage>
        <taxon>Bacteria</taxon>
        <taxon>Bacteria division TA06</taxon>
    </lineage>
</organism>
<proteinExistence type="predicted"/>
<dbReference type="Gene3D" id="3.90.550.10">
    <property type="entry name" value="Spore Coat Polysaccharide Biosynthesis Protein SpsA, Chain A"/>
    <property type="match status" value="1"/>
</dbReference>
<dbReference type="PANTHER" id="PTHR47183:SF1">
    <property type="entry name" value="GLUCOSE-1-PHOSPHATE CYTIDYLYLTRANSFERASE"/>
    <property type="match status" value="1"/>
</dbReference>
<dbReference type="Proteomes" id="UP000485562">
    <property type="component" value="Unassembled WGS sequence"/>
</dbReference>
<feature type="domain" description="Nucleotidyl transferase" evidence="1">
    <location>
        <begin position="4"/>
        <end position="222"/>
    </location>
</feature>
<dbReference type="InterPro" id="IPR005835">
    <property type="entry name" value="NTP_transferase_dom"/>
</dbReference>
<dbReference type="SUPFAM" id="SSF53448">
    <property type="entry name" value="Nucleotide-diphospho-sugar transferases"/>
    <property type="match status" value="1"/>
</dbReference>